<gene>
    <name evidence="3" type="ORF">CC86DRAFT_367938</name>
</gene>
<dbReference type="OrthoDB" id="10250354at2759"/>
<dbReference type="CDD" id="cd06257">
    <property type="entry name" value="DnaJ"/>
    <property type="match status" value="1"/>
</dbReference>
<dbReference type="PROSITE" id="PS50076">
    <property type="entry name" value="DNAJ_2"/>
    <property type="match status" value="1"/>
</dbReference>
<dbReference type="EMBL" id="MU006220">
    <property type="protein sequence ID" value="KAF2830060.1"/>
    <property type="molecule type" value="Genomic_DNA"/>
</dbReference>
<evidence type="ECO:0000313" key="4">
    <source>
        <dbReference type="Proteomes" id="UP000799424"/>
    </source>
</evidence>
<dbReference type="Proteomes" id="UP000799424">
    <property type="component" value="Unassembled WGS sequence"/>
</dbReference>
<organism evidence="3 4">
    <name type="scientific">Ophiobolus disseminans</name>
    <dbReference type="NCBI Taxonomy" id="1469910"/>
    <lineage>
        <taxon>Eukaryota</taxon>
        <taxon>Fungi</taxon>
        <taxon>Dikarya</taxon>
        <taxon>Ascomycota</taxon>
        <taxon>Pezizomycotina</taxon>
        <taxon>Dothideomycetes</taxon>
        <taxon>Pleosporomycetidae</taxon>
        <taxon>Pleosporales</taxon>
        <taxon>Pleosporineae</taxon>
        <taxon>Phaeosphaeriaceae</taxon>
        <taxon>Ophiobolus</taxon>
    </lineage>
</organism>
<evidence type="ECO:0000259" key="2">
    <source>
        <dbReference type="PROSITE" id="PS50076"/>
    </source>
</evidence>
<dbReference type="AlphaFoldDB" id="A0A6A7A9T2"/>
<proteinExistence type="predicted"/>
<evidence type="ECO:0000256" key="1">
    <source>
        <dbReference type="SAM" id="MobiDB-lite"/>
    </source>
</evidence>
<protein>
    <recommendedName>
        <fullName evidence="2">J domain-containing protein</fullName>
    </recommendedName>
</protein>
<feature type="domain" description="J" evidence="2">
    <location>
        <begin position="98"/>
        <end position="156"/>
    </location>
</feature>
<reference evidence="3" key="1">
    <citation type="journal article" date="2020" name="Stud. Mycol.">
        <title>101 Dothideomycetes genomes: a test case for predicting lifestyles and emergence of pathogens.</title>
        <authorList>
            <person name="Haridas S."/>
            <person name="Albert R."/>
            <person name="Binder M."/>
            <person name="Bloem J."/>
            <person name="Labutti K."/>
            <person name="Salamov A."/>
            <person name="Andreopoulos B."/>
            <person name="Baker S."/>
            <person name="Barry K."/>
            <person name="Bills G."/>
            <person name="Bluhm B."/>
            <person name="Cannon C."/>
            <person name="Castanera R."/>
            <person name="Culley D."/>
            <person name="Daum C."/>
            <person name="Ezra D."/>
            <person name="Gonzalez J."/>
            <person name="Henrissat B."/>
            <person name="Kuo A."/>
            <person name="Liang C."/>
            <person name="Lipzen A."/>
            <person name="Lutzoni F."/>
            <person name="Magnuson J."/>
            <person name="Mondo S."/>
            <person name="Nolan M."/>
            <person name="Ohm R."/>
            <person name="Pangilinan J."/>
            <person name="Park H.-J."/>
            <person name="Ramirez L."/>
            <person name="Alfaro M."/>
            <person name="Sun H."/>
            <person name="Tritt A."/>
            <person name="Yoshinaga Y."/>
            <person name="Zwiers L.-H."/>
            <person name="Turgeon B."/>
            <person name="Goodwin S."/>
            <person name="Spatafora J."/>
            <person name="Crous P."/>
            <person name="Grigoriev I."/>
        </authorList>
    </citation>
    <scope>NUCLEOTIDE SEQUENCE</scope>
    <source>
        <strain evidence="3">CBS 113818</strain>
    </source>
</reference>
<sequence length="260" mass="29218">MIASYSSFPQTDSSMCRIGGVSPLRNKQRVDHQRHNSEYIERPRPISISAAPPTMLHIKRSSIYVSDASILLQHKNPILSPTLSTDPLPAGERSEFVDHYAALELPPNASIDDVKAAFRRLRLLYFTTNPAKYRLAQAAFDVLANPAARQDYDAIYRPPNAASLAEVMDQSKRGRSDSAHSDQAAMPVVSEEDEIEAAQNQDVNWRLKHHRRLYEPVIGTQPYASYIPILSAYDGVQRHPHLGCRRPVYLNHLAVNSRPN</sequence>
<evidence type="ECO:0000313" key="3">
    <source>
        <dbReference type="EMBL" id="KAF2830060.1"/>
    </source>
</evidence>
<dbReference type="InterPro" id="IPR036869">
    <property type="entry name" value="J_dom_sf"/>
</dbReference>
<feature type="compositionally biased region" description="Basic and acidic residues" evidence="1">
    <location>
        <begin position="169"/>
        <end position="180"/>
    </location>
</feature>
<name>A0A6A7A9T2_9PLEO</name>
<dbReference type="SMART" id="SM00271">
    <property type="entry name" value="DnaJ"/>
    <property type="match status" value="1"/>
</dbReference>
<dbReference type="Pfam" id="PF00226">
    <property type="entry name" value="DnaJ"/>
    <property type="match status" value="1"/>
</dbReference>
<dbReference type="InterPro" id="IPR001623">
    <property type="entry name" value="DnaJ_domain"/>
</dbReference>
<dbReference type="SUPFAM" id="SSF46565">
    <property type="entry name" value="Chaperone J-domain"/>
    <property type="match status" value="1"/>
</dbReference>
<accession>A0A6A7A9T2</accession>
<keyword evidence="4" id="KW-1185">Reference proteome</keyword>
<feature type="region of interest" description="Disordered" evidence="1">
    <location>
        <begin position="166"/>
        <end position="185"/>
    </location>
</feature>
<dbReference type="Gene3D" id="1.10.287.110">
    <property type="entry name" value="DnaJ domain"/>
    <property type="match status" value="1"/>
</dbReference>